<dbReference type="EMBL" id="MTLA01000450">
    <property type="protein sequence ID" value="OOP65798.1"/>
    <property type="molecule type" value="Genomic_DNA"/>
</dbReference>
<dbReference type="PANTHER" id="PTHR46470">
    <property type="entry name" value="N-ACYLNEURAMINATE-9-PHOSPHATASE"/>
    <property type="match status" value="1"/>
</dbReference>
<dbReference type="GO" id="GO:0016791">
    <property type="term" value="F:phosphatase activity"/>
    <property type="evidence" value="ECO:0007669"/>
    <property type="project" value="TreeGrafter"/>
</dbReference>
<keyword evidence="2" id="KW-0479">Metal-binding</keyword>
<dbReference type="Gene3D" id="1.10.150.520">
    <property type="match status" value="1"/>
</dbReference>
<keyword evidence="3" id="KW-0378">Hydrolase</keyword>
<organism evidence="5 6">
    <name type="scientific">Heyndrickxia oleronia</name>
    <dbReference type="NCBI Taxonomy" id="38875"/>
    <lineage>
        <taxon>Bacteria</taxon>
        <taxon>Bacillati</taxon>
        <taxon>Bacillota</taxon>
        <taxon>Bacilli</taxon>
        <taxon>Bacillales</taxon>
        <taxon>Bacillaceae</taxon>
        <taxon>Heyndrickxia</taxon>
    </lineage>
</organism>
<dbReference type="SFLD" id="SFLDS00003">
    <property type="entry name" value="Haloacid_Dehalogenase"/>
    <property type="match status" value="1"/>
</dbReference>
<protein>
    <recommendedName>
        <fullName evidence="7">HAD family hydrolase</fullName>
    </recommendedName>
</protein>
<evidence type="ECO:0000313" key="5">
    <source>
        <dbReference type="EMBL" id="OOP65798.1"/>
    </source>
</evidence>
<reference evidence="5 6" key="1">
    <citation type="submission" date="2017-01" db="EMBL/GenBank/DDBJ databases">
        <title>Draft genome sequence of Bacillus oleronius.</title>
        <authorList>
            <person name="Allam M."/>
        </authorList>
    </citation>
    <scope>NUCLEOTIDE SEQUENCE [LARGE SCALE GENOMIC DNA]</scope>
    <source>
        <strain evidence="5 6">DSM 9356</strain>
    </source>
</reference>
<proteinExistence type="predicted"/>
<dbReference type="InterPro" id="IPR036412">
    <property type="entry name" value="HAD-like_sf"/>
</dbReference>
<evidence type="ECO:0000256" key="4">
    <source>
        <dbReference type="ARBA" id="ARBA00022842"/>
    </source>
</evidence>
<accession>A0A8E2LC41</accession>
<dbReference type="SFLD" id="SFLDG01129">
    <property type="entry name" value="C1.5:_HAD__Beta-PGM__Phosphata"/>
    <property type="match status" value="1"/>
</dbReference>
<evidence type="ECO:0000256" key="1">
    <source>
        <dbReference type="ARBA" id="ARBA00001946"/>
    </source>
</evidence>
<dbReference type="Gene3D" id="3.40.50.1000">
    <property type="entry name" value="HAD superfamily/HAD-like"/>
    <property type="match status" value="1"/>
</dbReference>
<evidence type="ECO:0008006" key="7">
    <source>
        <dbReference type="Google" id="ProtNLM"/>
    </source>
</evidence>
<dbReference type="InterPro" id="IPR006439">
    <property type="entry name" value="HAD-SF_hydro_IA"/>
</dbReference>
<evidence type="ECO:0000256" key="2">
    <source>
        <dbReference type="ARBA" id="ARBA00022723"/>
    </source>
</evidence>
<comment type="cofactor">
    <cofactor evidence="1">
        <name>Mg(2+)</name>
        <dbReference type="ChEBI" id="CHEBI:18420"/>
    </cofactor>
</comment>
<dbReference type="InterPro" id="IPR023214">
    <property type="entry name" value="HAD_sf"/>
</dbReference>
<dbReference type="InterPro" id="IPR051400">
    <property type="entry name" value="HAD-like_hydrolase"/>
</dbReference>
<evidence type="ECO:0000313" key="6">
    <source>
        <dbReference type="Proteomes" id="UP000189761"/>
    </source>
</evidence>
<dbReference type="PRINTS" id="PR00413">
    <property type="entry name" value="HADHALOGNASE"/>
</dbReference>
<dbReference type="NCBIfam" id="TIGR01549">
    <property type="entry name" value="HAD-SF-IA-v1"/>
    <property type="match status" value="1"/>
</dbReference>
<dbReference type="SUPFAM" id="SSF56784">
    <property type="entry name" value="HAD-like"/>
    <property type="match status" value="1"/>
</dbReference>
<dbReference type="RefSeq" id="WP_058005729.1">
    <property type="nucleotide sequence ID" value="NZ_CP065424.1"/>
</dbReference>
<dbReference type="Proteomes" id="UP000189761">
    <property type="component" value="Unassembled WGS sequence"/>
</dbReference>
<dbReference type="AlphaFoldDB" id="A0A8E2LC41"/>
<keyword evidence="6" id="KW-1185">Reference proteome</keyword>
<comment type="caution">
    <text evidence="5">The sequence shown here is derived from an EMBL/GenBank/DDBJ whole genome shotgun (WGS) entry which is preliminary data.</text>
</comment>
<dbReference type="GO" id="GO:0044281">
    <property type="term" value="P:small molecule metabolic process"/>
    <property type="evidence" value="ECO:0007669"/>
    <property type="project" value="UniProtKB-ARBA"/>
</dbReference>
<dbReference type="GO" id="GO:0046872">
    <property type="term" value="F:metal ion binding"/>
    <property type="evidence" value="ECO:0007669"/>
    <property type="project" value="UniProtKB-KW"/>
</dbReference>
<sequence>MKKWLTFDLDGTIMQNPFVKYVFPEVQRNIIDKCSYEYNVIQELFNEHYLRVKNKRTVEAYDWDDIVEQHIRKQQLELRINIEELVEKHSTFPKVYLLEDESLSVLEYLKERGYSLAAVTNGFYKYQYPVMRELGLTRYFERIITPDQVGYGKPDHRILQSLTKDGEIIAHIGDRLDDDVQLANAFGIYSVFIYRQLPYHLLIIKADQRSKDVEIKKILESKWKRETQHQLNSLTESPIPDIIVSSLNELKDIW</sequence>
<dbReference type="PANTHER" id="PTHR46470:SF2">
    <property type="entry name" value="GLYCERALDEHYDE 3-PHOSPHATE PHOSPHATASE"/>
    <property type="match status" value="1"/>
</dbReference>
<gene>
    <name evidence="5" type="ORF">BWZ43_24330</name>
</gene>
<name>A0A8E2LC41_9BACI</name>
<dbReference type="Pfam" id="PF00702">
    <property type="entry name" value="Hydrolase"/>
    <property type="match status" value="1"/>
</dbReference>
<keyword evidence="4" id="KW-0460">Magnesium</keyword>
<evidence type="ECO:0000256" key="3">
    <source>
        <dbReference type="ARBA" id="ARBA00022801"/>
    </source>
</evidence>